<organism evidence="1">
    <name type="scientific">Arundo donax</name>
    <name type="common">Giant reed</name>
    <name type="synonym">Donax arundinaceus</name>
    <dbReference type="NCBI Taxonomy" id="35708"/>
    <lineage>
        <taxon>Eukaryota</taxon>
        <taxon>Viridiplantae</taxon>
        <taxon>Streptophyta</taxon>
        <taxon>Embryophyta</taxon>
        <taxon>Tracheophyta</taxon>
        <taxon>Spermatophyta</taxon>
        <taxon>Magnoliopsida</taxon>
        <taxon>Liliopsida</taxon>
        <taxon>Poales</taxon>
        <taxon>Poaceae</taxon>
        <taxon>PACMAD clade</taxon>
        <taxon>Arundinoideae</taxon>
        <taxon>Arundineae</taxon>
        <taxon>Arundo</taxon>
    </lineage>
</organism>
<dbReference type="EMBL" id="GBRH01202309">
    <property type="protein sequence ID" value="JAD95586.1"/>
    <property type="molecule type" value="Transcribed_RNA"/>
</dbReference>
<dbReference type="AlphaFoldDB" id="A0A0A9E6A7"/>
<reference evidence="1" key="1">
    <citation type="submission" date="2014-09" db="EMBL/GenBank/DDBJ databases">
        <authorList>
            <person name="Magalhaes I.L.F."/>
            <person name="Oliveira U."/>
            <person name="Santos F.R."/>
            <person name="Vidigal T.H.D.A."/>
            <person name="Brescovit A.D."/>
            <person name="Santos A.J."/>
        </authorList>
    </citation>
    <scope>NUCLEOTIDE SEQUENCE</scope>
    <source>
        <tissue evidence="1">Shoot tissue taken approximately 20 cm above the soil surface</tissue>
    </source>
</reference>
<reference evidence="1" key="2">
    <citation type="journal article" date="2015" name="Data Brief">
        <title>Shoot transcriptome of the giant reed, Arundo donax.</title>
        <authorList>
            <person name="Barrero R.A."/>
            <person name="Guerrero F.D."/>
            <person name="Moolhuijzen P."/>
            <person name="Goolsby J.A."/>
            <person name="Tidwell J."/>
            <person name="Bellgard S.E."/>
            <person name="Bellgard M.I."/>
        </authorList>
    </citation>
    <scope>NUCLEOTIDE SEQUENCE</scope>
    <source>
        <tissue evidence="1">Shoot tissue taken approximately 20 cm above the soil surface</tissue>
    </source>
</reference>
<proteinExistence type="predicted"/>
<protein>
    <submittedName>
        <fullName evidence="1">Uncharacterized protein</fullName>
    </submittedName>
</protein>
<evidence type="ECO:0000313" key="1">
    <source>
        <dbReference type="EMBL" id="JAD95586.1"/>
    </source>
</evidence>
<accession>A0A0A9E6A7</accession>
<sequence length="53" mass="6228">MISQHELDLLTYRRDNPITHFEKGLITTHKPQLEQAEVQNYNRVPLDQNLIGV</sequence>
<name>A0A0A9E6A7_ARUDO</name>